<proteinExistence type="predicted"/>
<gene>
    <name evidence="2" type="ordered locus">Shel_13660</name>
</gene>
<dbReference type="Proteomes" id="UP000002026">
    <property type="component" value="Chromosome"/>
</dbReference>
<dbReference type="KEGG" id="shi:Shel_13660"/>
<dbReference type="Gene3D" id="3.40.190.10">
    <property type="entry name" value="Periplasmic binding protein-like II"/>
    <property type="match status" value="2"/>
</dbReference>
<dbReference type="STRING" id="471855.Shel_13660"/>
<accession>C7N654</accession>
<dbReference type="GO" id="GO:0009228">
    <property type="term" value="P:thiamine biosynthetic process"/>
    <property type="evidence" value="ECO:0007669"/>
    <property type="project" value="InterPro"/>
</dbReference>
<dbReference type="InterPro" id="IPR015168">
    <property type="entry name" value="SsuA/THI5"/>
</dbReference>
<evidence type="ECO:0000313" key="3">
    <source>
        <dbReference type="Proteomes" id="UP000002026"/>
    </source>
</evidence>
<sequence length="349" mass="37703">MSINPASLAGLSRRSFMKVAGAASVIAAAGLSVGCAQQGGDGAPANTDGLTEISFVLDYTPNTNHTGVYVAIANGYYEEEGLAVTIVMPPEDGADALIGSGGAQFGVTYQDTMANYLASETPMPYTAVAAVVQHNTSGIMSRAEDNITSPKKMEGHTYATWNLDVEQATIRDVVEADGGDFSKVEMVPYAVDDDVAGLRTKAFDTVWVYEGWAVQNAKIQDFEYNYFPFIEFDSALDFYTPVIAVNDEFMAANPDVVKAFLRATAKGYEFAVSDPQAAADILVEAVPELDPELVAESQEYLAGQYISDAERWGEFDADRWAAYYQWLNDEKLVATELAVDAGYTNDYLA</sequence>
<evidence type="ECO:0000259" key="1">
    <source>
        <dbReference type="Pfam" id="PF09084"/>
    </source>
</evidence>
<dbReference type="InterPro" id="IPR019546">
    <property type="entry name" value="TAT_signal_bac_arc"/>
</dbReference>
<dbReference type="EMBL" id="CP001684">
    <property type="protein sequence ID" value="ACV22389.1"/>
    <property type="molecule type" value="Genomic_DNA"/>
</dbReference>
<dbReference type="RefSeq" id="WP_012798491.1">
    <property type="nucleotide sequence ID" value="NC_013165.1"/>
</dbReference>
<dbReference type="Pfam" id="PF09084">
    <property type="entry name" value="NMT1"/>
    <property type="match status" value="1"/>
</dbReference>
<feature type="domain" description="SsuA/THI5-like" evidence="1">
    <location>
        <begin position="62"/>
        <end position="278"/>
    </location>
</feature>
<name>C7N654_SLAHD</name>
<dbReference type="InterPro" id="IPR006311">
    <property type="entry name" value="TAT_signal"/>
</dbReference>
<dbReference type="SUPFAM" id="SSF53850">
    <property type="entry name" value="Periplasmic binding protein-like II"/>
    <property type="match status" value="1"/>
</dbReference>
<dbReference type="eggNOG" id="COG0715">
    <property type="taxonomic scope" value="Bacteria"/>
</dbReference>
<dbReference type="HOGENOM" id="CLU_028871_6_0_11"/>
<organism evidence="2 3">
    <name type="scientific">Slackia heliotrinireducens (strain ATCC 29202 / DSM 20476 / NCTC 11029 / RHS 1)</name>
    <name type="common">Peptococcus heliotrinreducens</name>
    <dbReference type="NCBI Taxonomy" id="471855"/>
    <lineage>
        <taxon>Bacteria</taxon>
        <taxon>Bacillati</taxon>
        <taxon>Actinomycetota</taxon>
        <taxon>Coriobacteriia</taxon>
        <taxon>Eggerthellales</taxon>
        <taxon>Eggerthellaceae</taxon>
        <taxon>Slackia</taxon>
    </lineage>
</organism>
<dbReference type="PANTHER" id="PTHR31528:SF3">
    <property type="entry name" value="THIAMINE BIOSYNTHESIS PROTEIN HI_0357-RELATED"/>
    <property type="match status" value="1"/>
</dbReference>
<keyword evidence="3" id="KW-1185">Reference proteome</keyword>
<dbReference type="InterPro" id="IPR027939">
    <property type="entry name" value="NMT1/THI5"/>
</dbReference>
<reference evidence="2 3" key="1">
    <citation type="journal article" date="2009" name="Stand. Genomic Sci.">
        <title>Complete genome sequence of Slackia heliotrinireducens type strain (RHS 1).</title>
        <authorList>
            <person name="Pukall R."/>
            <person name="Lapidus A."/>
            <person name="Nolan M."/>
            <person name="Copeland A."/>
            <person name="Glavina Del Rio T."/>
            <person name="Lucas S."/>
            <person name="Chen F."/>
            <person name="Tice H."/>
            <person name="Cheng J.F."/>
            <person name="Chertkov O."/>
            <person name="Bruce D."/>
            <person name="Goodwin L."/>
            <person name="Kuske C."/>
            <person name="Brettin T."/>
            <person name="Detter J.C."/>
            <person name="Han C."/>
            <person name="Pitluck S."/>
            <person name="Pati A."/>
            <person name="Mavrommatis K."/>
            <person name="Ivanova N."/>
            <person name="Ovchinnikova G."/>
            <person name="Chen A."/>
            <person name="Palaniappan K."/>
            <person name="Schneider S."/>
            <person name="Rohde M."/>
            <person name="Chain P."/>
            <person name="D'haeseleer P."/>
            <person name="Goker M."/>
            <person name="Bristow J."/>
            <person name="Eisen J.A."/>
            <person name="Markowitz V."/>
            <person name="Kyrpides N.C."/>
            <person name="Klenk H.P."/>
            <person name="Hugenholtz P."/>
        </authorList>
    </citation>
    <scope>NUCLEOTIDE SEQUENCE [LARGE SCALE GENOMIC DNA]</scope>
    <source>
        <strain evidence="3">ATCC 29202 / DSM 20476 / NCTC 11029 / RHS 1</strain>
    </source>
</reference>
<dbReference type="PANTHER" id="PTHR31528">
    <property type="entry name" value="4-AMINO-5-HYDROXYMETHYL-2-METHYLPYRIMIDINE PHOSPHATE SYNTHASE THI11-RELATED"/>
    <property type="match status" value="1"/>
</dbReference>
<protein>
    <submittedName>
        <fullName evidence="2">ABC-type nitrate/sulfonate/bicarbonate transport system, periplasmic component</fullName>
    </submittedName>
</protein>
<dbReference type="AlphaFoldDB" id="C7N654"/>
<dbReference type="PROSITE" id="PS51318">
    <property type="entry name" value="TAT"/>
    <property type="match status" value="1"/>
</dbReference>
<evidence type="ECO:0000313" key="2">
    <source>
        <dbReference type="EMBL" id="ACV22389.1"/>
    </source>
</evidence>
<dbReference type="NCBIfam" id="TIGR01409">
    <property type="entry name" value="TAT_signal_seq"/>
    <property type="match status" value="1"/>
</dbReference>